<comment type="caution">
    <text evidence="2">The sequence shown here is derived from an EMBL/GenBank/DDBJ whole genome shotgun (WGS) entry which is preliminary data.</text>
</comment>
<protein>
    <submittedName>
        <fullName evidence="2">Uncharacterized protein</fullName>
    </submittedName>
</protein>
<evidence type="ECO:0000256" key="1">
    <source>
        <dbReference type="SAM" id="MobiDB-lite"/>
    </source>
</evidence>
<feature type="non-terminal residue" evidence="2">
    <location>
        <position position="1"/>
    </location>
</feature>
<feature type="region of interest" description="Disordered" evidence="1">
    <location>
        <begin position="39"/>
        <end position="81"/>
    </location>
</feature>
<accession>A0ABU6ZLQ8</accession>
<proteinExistence type="predicted"/>
<sequence>WRWGRGTEEELHATACTPTREVGLVSPRTPVELAGETVVEGEDDRISNEGNGVGVSDEGNDGGVSYKEEETECSGGGAARGGDRCGGGLALVEVDAAATKKGAGGVSEQEAQSNDGGGAAMVAGVGIFSLTGWFSSSLLAILCSLSFSSG</sequence>
<reference evidence="2 3" key="1">
    <citation type="journal article" date="2023" name="Plants (Basel)">
        <title>Bridging the Gap: Combining Genomics and Transcriptomics Approaches to Understand Stylosanthes scabra, an Orphan Legume from the Brazilian Caatinga.</title>
        <authorList>
            <person name="Ferreira-Neto J.R.C."/>
            <person name="da Silva M.D."/>
            <person name="Binneck E."/>
            <person name="de Melo N.F."/>
            <person name="da Silva R.H."/>
            <person name="de Melo A.L.T.M."/>
            <person name="Pandolfi V."/>
            <person name="Bustamante F.O."/>
            <person name="Brasileiro-Vidal A.C."/>
            <person name="Benko-Iseppon A.M."/>
        </authorList>
    </citation>
    <scope>NUCLEOTIDE SEQUENCE [LARGE SCALE GENOMIC DNA]</scope>
    <source>
        <tissue evidence="2">Leaves</tissue>
    </source>
</reference>
<evidence type="ECO:0000313" key="2">
    <source>
        <dbReference type="EMBL" id="MED6222884.1"/>
    </source>
</evidence>
<dbReference type="EMBL" id="JASCZI010272603">
    <property type="protein sequence ID" value="MED6222884.1"/>
    <property type="molecule type" value="Genomic_DNA"/>
</dbReference>
<organism evidence="2 3">
    <name type="scientific">Stylosanthes scabra</name>
    <dbReference type="NCBI Taxonomy" id="79078"/>
    <lineage>
        <taxon>Eukaryota</taxon>
        <taxon>Viridiplantae</taxon>
        <taxon>Streptophyta</taxon>
        <taxon>Embryophyta</taxon>
        <taxon>Tracheophyta</taxon>
        <taxon>Spermatophyta</taxon>
        <taxon>Magnoliopsida</taxon>
        <taxon>eudicotyledons</taxon>
        <taxon>Gunneridae</taxon>
        <taxon>Pentapetalae</taxon>
        <taxon>rosids</taxon>
        <taxon>fabids</taxon>
        <taxon>Fabales</taxon>
        <taxon>Fabaceae</taxon>
        <taxon>Papilionoideae</taxon>
        <taxon>50 kb inversion clade</taxon>
        <taxon>dalbergioids sensu lato</taxon>
        <taxon>Dalbergieae</taxon>
        <taxon>Pterocarpus clade</taxon>
        <taxon>Stylosanthes</taxon>
    </lineage>
</organism>
<keyword evidence="3" id="KW-1185">Reference proteome</keyword>
<dbReference type="Proteomes" id="UP001341840">
    <property type="component" value="Unassembled WGS sequence"/>
</dbReference>
<gene>
    <name evidence="2" type="ORF">PIB30_068763</name>
</gene>
<evidence type="ECO:0000313" key="3">
    <source>
        <dbReference type="Proteomes" id="UP001341840"/>
    </source>
</evidence>
<name>A0ABU6ZLQ8_9FABA</name>